<comment type="caution">
    <text evidence="2">The sequence shown here is derived from an EMBL/GenBank/DDBJ whole genome shotgun (WGS) entry which is preliminary data.</text>
</comment>
<evidence type="ECO:0000313" key="3">
    <source>
        <dbReference type="Proteomes" id="UP000028302"/>
    </source>
</evidence>
<dbReference type="InterPro" id="IPR036390">
    <property type="entry name" value="WH_DNA-bd_sf"/>
</dbReference>
<dbReference type="InterPro" id="IPR039422">
    <property type="entry name" value="MarR/SlyA-like"/>
</dbReference>
<dbReference type="InterPro" id="IPR036388">
    <property type="entry name" value="WH-like_DNA-bd_sf"/>
</dbReference>
<dbReference type="PANTHER" id="PTHR33164:SF57">
    <property type="entry name" value="MARR-FAMILY TRANSCRIPTIONAL REGULATOR"/>
    <property type="match status" value="1"/>
</dbReference>
<feature type="domain" description="HTH marR-type" evidence="1">
    <location>
        <begin position="23"/>
        <end position="153"/>
    </location>
</feature>
<dbReference type="Proteomes" id="UP000028302">
    <property type="component" value="Unassembled WGS sequence"/>
</dbReference>
<evidence type="ECO:0000259" key="1">
    <source>
        <dbReference type="PROSITE" id="PS50995"/>
    </source>
</evidence>
<dbReference type="Gene3D" id="1.10.10.10">
    <property type="entry name" value="Winged helix-like DNA-binding domain superfamily/Winged helix DNA-binding domain"/>
    <property type="match status" value="1"/>
</dbReference>
<protein>
    <submittedName>
        <fullName evidence="2">MarR family transcriptional regulator</fullName>
    </submittedName>
</protein>
<evidence type="ECO:0000313" key="2">
    <source>
        <dbReference type="EMBL" id="KEZ79192.1"/>
    </source>
</evidence>
<dbReference type="PANTHER" id="PTHR33164">
    <property type="entry name" value="TRANSCRIPTIONAL REGULATOR, MARR FAMILY"/>
    <property type="match status" value="1"/>
</dbReference>
<dbReference type="SMART" id="SM00347">
    <property type="entry name" value="HTH_MARR"/>
    <property type="match status" value="1"/>
</dbReference>
<proteinExistence type="predicted"/>
<dbReference type="Pfam" id="PF12802">
    <property type="entry name" value="MarR_2"/>
    <property type="match status" value="1"/>
</dbReference>
<dbReference type="PROSITE" id="PS50995">
    <property type="entry name" value="HTH_MARR_2"/>
    <property type="match status" value="1"/>
</dbReference>
<dbReference type="InterPro" id="IPR011991">
    <property type="entry name" value="ArsR-like_HTH"/>
</dbReference>
<gene>
    <name evidence="2" type="ORF">C41B8_00545</name>
</gene>
<dbReference type="GO" id="GO:0006950">
    <property type="term" value="P:response to stress"/>
    <property type="evidence" value="ECO:0007669"/>
    <property type="project" value="TreeGrafter"/>
</dbReference>
<accession>A0A084IR58</accession>
<dbReference type="GO" id="GO:0003700">
    <property type="term" value="F:DNA-binding transcription factor activity"/>
    <property type="evidence" value="ECO:0007669"/>
    <property type="project" value="InterPro"/>
</dbReference>
<organism evidence="2 3">
    <name type="scientific">Salinisphaera hydrothermalis (strain C41B8)</name>
    <dbReference type="NCBI Taxonomy" id="1304275"/>
    <lineage>
        <taxon>Bacteria</taxon>
        <taxon>Pseudomonadati</taxon>
        <taxon>Pseudomonadota</taxon>
        <taxon>Gammaproteobacteria</taxon>
        <taxon>Salinisphaerales</taxon>
        <taxon>Salinisphaeraceae</taxon>
        <taxon>Salinisphaera</taxon>
    </lineage>
</organism>
<dbReference type="STRING" id="1304275.C41B8_00545"/>
<dbReference type="PRINTS" id="PR00598">
    <property type="entry name" value="HTHMARR"/>
</dbReference>
<reference evidence="2 3" key="1">
    <citation type="submission" date="2013-03" db="EMBL/GenBank/DDBJ databases">
        <title>Salinisphaera hydrothermalis C41B8 Genome Sequencing.</title>
        <authorList>
            <person name="Li C."/>
            <person name="Lai Q."/>
            <person name="Shao Z."/>
        </authorList>
    </citation>
    <scope>NUCLEOTIDE SEQUENCE [LARGE SCALE GENOMIC DNA]</scope>
    <source>
        <strain evidence="2 3">C41B8</strain>
    </source>
</reference>
<dbReference type="eggNOG" id="COG1846">
    <property type="taxonomic scope" value="Bacteria"/>
</dbReference>
<dbReference type="EMBL" id="APNK01000001">
    <property type="protein sequence ID" value="KEZ79192.1"/>
    <property type="molecule type" value="Genomic_DNA"/>
</dbReference>
<name>A0A084IR58_SALHC</name>
<sequence>MKRRSEQKDPSLGNHLPATCPSAEALEYELAFLVRRMEALRRRFHYGLERAHYLLLILLERNDRQSVGALADQVNLDASTVTRQVAAMKNAGLVEKHDNPDDRRGGFVTITEAGRDAAAEVRERRLERVEEGFKNWSEEDRREFARLTARYNDQLRDMLNEED</sequence>
<dbReference type="OrthoDB" id="32523at2"/>
<keyword evidence="3" id="KW-1185">Reference proteome</keyword>
<dbReference type="CDD" id="cd00090">
    <property type="entry name" value="HTH_ARSR"/>
    <property type="match status" value="1"/>
</dbReference>
<dbReference type="SUPFAM" id="SSF46785">
    <property type="entry name" value="Winged helix' DNA-binding domain"/>
    <property type="match status" value="1"/>
</dbReference>
<dbReference type="RefSeq" id="WP_051882584.1">
    <property type="nucleotide sequence ID" value="NZ_APNK01000001.1"/>
</dbReference>
<dbReference type="AlphaFoldDB" id="A0A084IR58"/>
<dbReference type="InterPro" id="IPR000835">
    <property type="entry name" value="HTH_MarR-typ"/>
</dbReference>